<dbReference type="EMBL" id="JAOB01000029">
    <property type="protein sequence ID" value="EUA56439.1"/>
    <property type="molecule type" value="Genomic_DNA"/>
</dbReference>
<dbReference type="AlphaFoldDB" id="X8CK14"/>
<comment type="caution">
    <text evidence="1">The sequence shown here is derived from an EMBL/GenBank/DDBJ whole genome shotgun (WGS) entry which is preliminary data.</text>
</comment>
<name>X8CK14_MYCXE</name>
<sequence length="37" mass="3888">MVSGVASPGQAGYGVMRAAAGRGVRRFGITPRGRRER</sequence>
<evidence type="ECO:0000313" key="1">
    <source>
        <dbReference type="EMBL" id="EUA56439.1"/>
    </source>
</evidence>
<reference evidence="1" key="1">
    <citation type="submission" date="2014-01" db="EMBL/GenBank/DDBJ databases">
        <authorList>
            <person name="Brown-Elliot B."/>
            <person name="Wallace R."/>
            <person name="Lenaerts A."/>
            <person name="Ordway D."/>
            <person name="DeGroote M.A."/>
            <person name="Parker T."/>
            <person name="Sizemore C."/>
            <person name="Tallon L.J."/>
            <person name="Sadzewicz L.K."/>
            <person name="Sengamalay N."/>
            <person name="Fraser C.M."/>
            <person name="Hine E."/>
            <person name="Shefchek K.A."/>
            <person name="Das S.P."/>
            <person name="Tettelin H."/>
        </authorList>
    </citation>
    <scope>NUCLEOTIDE SEQUENCE [LARGE SCALE GENOMIC DNA]</scope>
    <source>
        <strain evidence="1">4042</strain>
    </source>
</reference>
<protein>
    <submittedName>
        <fullName evidence="1">Uncharacterized protein</fullName>
    </submittedName>
</protein>
<gene>
    <name evidence="1" type="ORF">I553_8487</name>
</gene>
<organism evidence="1">
    <name type="scientific">Mycobacterium xenopi 4042</name>
    <dbReference type="NCBI Taxonomy" id="1299334"/>
    <lineage>
        <taxon>Bacteria</taxon>
        <taxon>Bacillati</taxon>
        <taxon>Actinomycetota</taxon>
        <taxon>Actinomycetes</taxon>
        <taxon>Mycobacteriales</taxon>
        <taxon>Mycobacteriaceae</taxon>
        <taxon>Mycobacterium</taxon>
    </lineage>
</organism>
<proteinExistence type="predicted"/>
<accession>X8CK14</accession>